<dbReference type="AlphaFoldDB" id="A0A3L9Y846"/>
<dbReference type="Gene3D" id="1.20.58.320">
    <property type="entry name" value="TPR-like"/>
    <property type="match status" value="1"/>
</dbReference>
<dbReference type="Gene3D" id="1.25.40.10">
    <property type="entry name" value="Tetratricopeptide repeat domain"/>
    <property type="match status" value="1"/>
</dbReference>
<protein>
    <submittedName>
        <fullName evidence="1">DUF924 domain-containing protein</fullName>
    </submittedName>
</protein>
<keyword evidence="2" id="KW-1185">Reference proteome</keyword>
<comment type="caution">
    <text evidence="1">The sequence shown here is derived from an EMBL/GenBank/DDBJ whole genome shotgun (WGS) entry which is preliminary data.</text>
</comment>
<reference evidence="1 2" key="1">
    <citation type="submission" date="2018-10" db="EMBL/GenBank/DDBJ databases">
        <authorList>
            <person name="Jung H.S."/>
            <person name="Jeon C.O."/>
        </authorList>
    </citation>
    <scope>NUCLEOTIDE SEQUENCE [LARGE SCALE GENOMIC DNA]</scope>
    <source>
        <strain evidence="1 2">MA-7-27</strain>
    </source>
</reference>
<dbReference type="EMBL" id="RCNT01000004">
    <property type="protein sequence ID" value="RMA42473.1"/>
    <property type="molecule type" value="Genomic_DNA"/>
</dbReference>
<organism evidence="1 2">
    <name type="scientific">Rhodophyticola porphyridii</name>
    <dbReference type="NCBI Taxonomy" id="1852017"/>
    <lineage>
        <taxon>Bacteria</taxon>
        <taxon>Pseudomonadati</taxon>
        <taxon>Pseudomonadota</taxon>
        <taxon>Alphaproteobacteria</taxon>
        <taxon>Rhodobacterales</taxon>
        <taxon>Roseobacteraceae</taxon>
        <taxon>Rhodophyticola</taxon>
    </lineage>
</organism>
<name>A0A3L9Y846_9RHOB</name>
<sequence>MTNPHPSEEVLAFWLTERSPEDWYKQDAALDEEITTRFMDLWEKGERGELSDWTSHPQKALALVILLDQFPRNMFRGQARAFATDLKAKSAACYSIENGWDMRAAEPERQFFYMPFCHSEILADQDHCVRLMKERMPETGQSNILHARAHREIIRTFGRFPFRNEALGRQSSVDEQRFMEDGGYGKVVSELEAAG</sequence>
<evidence type="ECO:0000313" key="2">
    <source>
        <dbReference type="Proteomes" id="UP000281343"/>
    </source>
</evidence>
<accession>A0A3L9Y846</accession>
<dbReference type="RefSeq" id="WP_121897954.1">
    <property type="nucleotide sequence ID" value="NZ_RCNT01000004.1"/>
</dbReference>
<gene>
    <name evidence="1" type="ORF">D9R08_10300</name>
</gene>
<dbReference type="SUPFAM" id="SSF48452">
    <property type="entry name" value="TPR-like"/>
    <property type="match status" value="1"/>
</dbReference>
<dbReference type="InterPro" id="IPR011990">
    <property type="entry name" value="TPR-like_helical_dom_sf"/>
</dbReference>
<dbReference type="OrthoDB" id="7593450at2"/>
<dbReference type="Pfam" id="PF06041">
    <property type="entry name" value="DUF924"/>
    <property type="match status" value="1"/>
</dbReference>
<proteinExistence type="predicted"/>
<dbReference type="InterPro" id="IPR010323">
    <property type="entry name" value="DUF924"/>
</dbReference>
<dbReference type="Proteomes" id="UP000281343">
    <property type="component" value="Unassembled WGS sequence"/>
</dbReference>
<evidence type="ECO:0000313" key="1">
    <source>
        <dbReference type="EMBL" id="RMA42473.1"/>
    </source>
</evidence>